<dbReference type="PROSITE" id="PS50972">
    <property type="entry name" value="PTERIN_BINDING"/>
    <property type="match status" value="1"/>
</dbReference>
<dbReference type="RefSeq" id="WP_367624931.1">
    <property type="nucleotide sequence ID" value="NZ_JBFNQD010000006.1"/>
</dbReference>
<dbReference type="SUPFAM" id="SSF51717">
    <property type="entry name" value="Dihydropteroate synthetase-like"/>
    <property type="match status" value="1"/>
</dbReference>
<evidence type="ECO:0000313" key="3">
    <source>
        <dbReference type="EMBL" id="MEW9307503.1"/>
    </source>
</evidence>
<reference evidence="3 4" key="1">
    <citation type="submission" date="2024-07" db="EMBL/GenBank/DDBJ databases">
        <title>Description of Labrys sedimenti sp. nov., isolated from a diclofenac-degrading enrichment culture.</title>
        <authorList>
            <person name="Tancsics A."/>
            <person name="Csepanyi A."/>
        </authorList>
    </citation>
    <scope>NUCLEOTIDE SEQUENCE [LARGE SCALE GENOMIC DNA]</scope>
    <source>
        <strain evidence="3 4">LMG 23578</strain>
    </source>
</reference>
<feature type="region of interest" description="Disordered" evidence="1">
    <location>
        <begin position="440"/>
        <end position="466"/>
    </location>
</feature>
<comment type="caution">
    <text evidence="3">The sequence shown here is derived from an EMBL/GenBank/DDBJ whole genome shotgun (WGS) entry which is preliminary data.</text>
</comment>
<dbReference type="Proteomes" id="UP001555786">
    <property type="component" value="Unassembled WGS sequence"/>
</dbReference>
<evidence type="ECO:0000256" key="1">
    <source>
        <dbReference type="SAM" id="MobiDB-lite"/>
    </source>
</evidence>
<dbReference type="InterPro" id="IPR045406">
    <property type="entry name" value="DUF6513"/>
</dbReference>
<dbReference type="Pfam" id="PF20123">
    <property type="entry name" value="DUF6513"/>
    <property type="match status" value="1"/>
</dbReference>
<proteinExistence type="predicted"/>
<name>A0ABV3PPC9_9HYPH</name>
<protein>
    <submittedName>
        <fullName evidence="3">DUF6513 domain-containing protein</fullName>
    </submittedName>
</protein>
<keyword evidence="4" id="KW-1185">Reference proteome</keyword>
<gene>
    <name evidence="3" type="ORF">ABXS05_18260</name>
</gene>
<evidence type="ECO:0000313" key="4">
    <source>
        <dbReference type="Proteomes" id="UP001555786"/>
    </source>
</evidence>
<evidence type="ECO:0000259" key="2">
    <source>
        <dbReference type="PROSITE" id="PS50972"/>
    </source>
</evidence>
<dbReference type="EMBL" id="JBFNQD010000006">
    <property type="protein sequence ID" value="MEW9307503.1"/>
    <property type="molecule type" value="Genomic_DNA"/>
</dbReference>
<sequence length="466" mass="50529">MRDHLALITGHLSRVRLERTMTALGPVSFDWLILDAGVKVAALMTEEIIRRRVTLPEGITRVLLPGRCRADLEALSGHFGIPVQRGPDEIADLPAFLGRGGHPPDLSSHDVTIFSEIVDASQLSPEQVLERARAMAAKGADVIDLGALPDTPFPHLEDSIRLLKHHGFKVSVDSAAPAELRRGAEAGADFLLSLNEHTLDLALGTQAVPVLVPVEPSDLASLLRAVERMEQEGRPYIADPVLDPIHFGFAASLARYVEFRRLKPQAEILMGTGNLTELTEADSLGLTALLMGICSELAIRQVLVVQVSAHTRRTLQEHDAARRLMFAAKADGSLPKGYGSALLALHDKRPVVSSPEQVEQNAQAVRDANFRIEVSDDGIHAYNRAIHARGTDALAFYPELDVAGDAAHAFYLGTELAKAETAWRLGKRYAQDEPLDFGCAADRPSEDATGFKAPGHTLAGRKETKK</sequence>
<feature type="domain" description="Pterin-binding" evidence="2">
    <location>
        <begin position="94"/>
        <end position="359"/>
    </location>
</feature>
<accession>A0ABV3PPC9</accession>
<organism evidence="3 4">
    <name type="scientific">Labrys neptuniae</name>
    <dbReference type="NCBI Taxonomy" id="376174"/>
    <lineage>
        <taxon>Bacteria</taxon>
        <taxon>Pseudomonadati</taxon>
        <taxon>Pseudomonadota</taxon>
        <taxon>Alphaproteobacteria</taxon>
        <taxon>Hyphomicrobiales</taxon>
        <taxon>Xanthobacteraceae</taxon>
        <taxon>Labrys</taxon>
    </lineage>
</organism>
<dbReference type="InterPro" id="IPR000489">
    <property type="entry name" value="Pterin-binding_dom"/>
</dbReference>
<dbReference type="Gene3D" id="3.20.20.20">
    <property type="entry name" value="Dihydropteroate synthase-like"/>
    <property type="match status" value="1"/>
</dbReference>
<dbReference type="InterPro" id="IPR011005">
    <property type="entry name" value="Dihydropteroate_synth-like_sf"/>
</dbReference>